<name>A0A0C5BCY0_9MICO</name>
<evidence type="ECO:0000259" key="16">
    <source>
        <dbReference type="Pfam" id="PF02540"/>
    </source>
</evidence>
<evidence type="ECO:0000256" key="10">
    <source>
        <dbReference type="ARBA" id="ARBA00055966"/>
    </source>
</evidence>
<comment type="function">
    <text evidence="10 13">Catalyzes the ATP-dependent amidation of deamido-NAD to form NAD. Uses ammonia as a nitrogen source.</text>
</comment>
<dbReference type="NCBIfam" id="TIGR00552">
    <property type="entry name" value="nadE"/>
    <property type="match status" value="1"/>
</dbReference>
<dbReference type="NCBIfam" id="NF001979">
    <property type="entry name" value="PRK00768.1"/>
    <property type="match status" value="1"/>
</dbReference>
<keyword evidence="4 13" id="KW-0479">Metal-binding</keyword>
<keyword evidence="8 13" id="KW-0520">NAD</keyword>
<gene>
    <name evidence="13" type="primary">nadE</name>
    <name evidence="18" type="ORF">C5C51_00305</name>
    <name evidence="17" type="ORF">VT73_05725</name>
</gene>
<protein>
    <recommendedName>
        <fullName evidence="12 13">NH(3)-dependent NAD(+) synthetase</fullName>
        <ecNumber evidence="11 13">6.3.1.5</ecNumber>
    </recommendedName>
</protein>
<dbReference type="CDD" id="cd00553">
    <property type="entry name" value="NAD_synthase"/>
    <property type="match status" value="1"/>
</dbReference>
<evidence type="ECO:0000313" key="20">
    <source>
        <dbReference type="Proteomes" id="UP000237966"/>
    </source>
</evidence>
<dbReference type="GO" id="GO:0004359">
    <property type="term" value="F:glutaminase activity"/>
    <property type="evidence" value="ECO:0007669"/>
    <property type="project" value="InterPro"/>
</dbReference>
<dbReference type="SUPFAM" id="SSF52402">
    <property type="entry name" value="Adenine nucleotide alpha hydrolases-like"/>
    <property type="match status" value="1"/>
</dbReference>
<comment type="similarity">
    <text evidence="1 13 14">Belongs to the NAD synthetase family.</text>
</comment>
<evidence type="ECO:0000256" key="5">
    <source>
        <dbReference type="ARBA" id="ARBA00022741"/>
    </source>
</evidence>
<dbReference type="eggNOG" id="COG0171">
    <property type="taxonomic scope" value="Bacteria"/>
</dbReference>
<dbReference type="InterPro" id="IPR003694">
    <property type="entry name" value="NAD_synthase"/>
</dbReference>
<evidence type="ECO:0000256" key="9">
    <source>
        <dbReference type="ARBA" id="ARBA00051206"/>
    </source>
</evidence>
<evidence type="ECO:0000256" key="12">
    <source>
        <dbReference type="ARBA" id="ARBA00070926"/>
    </source>
</evidence>
<feature type="binding site" evidence="13">
    <location>
        <position position="179"/>
    </location>
    <ligand>
        <name>deamido-NAD(+)</name>
        <dbReference type="ChEBI" id="CHEBI:58437"/>
        <note>ligand shared between two neighboring subunits</note>
    </ligand>
</feature>
<feature type="binding site" evidence="13">
    <location>
        <position position="188"/>
    </location>
    <ligand>
        <name>ATP</name>
        <dbReference type="ChEBI" id="CHEBI:30616"/>
    </ligand>
</feature>
<dbReference type="AlphaFoldDB" id="A0A0C5BCY0"/>
<evidence type="ECO:0000256" key="2">
    <source>
        <dbReference type="ARBA" id="ARBA00011738"/>
    </source>
</evidence>
<accession>A0A0C5BCY0</accession>
<evidence type="ECO:0000256" key="13">
    <source>
        <dbReference type="HAMAP-Rule" id="MF_00193"/>
    </source>
</evidence>
<comment type="caution">
    <text evidence="17">The sequence shown here is derived from an EMBL/GenBank/DDBJ whole genome shotgun (WGS) entry which is preliminary data.</text>
</comment>
<feature type="binding site" description="in other chain" evidence="13">
    <location>
        <position position="139"/>
    </location>
    <ligand>
        <name>deamido-NAD(+)</name>
        <dbReference type="ChEBI" id="CHEBI:58437"/>
        <note>ligand shared between two neighboring subunits</note>
    </ligand>
</feature>
<keyword evidence="6 13" id="KW-0067">ATP-binding</keyword>
<evidence type="ECO:0000256" key="8">
    <source>
        <dbReference type="ARBA" id="ARBA00023027"/>
    </source>
</evidence>
<evidence type="ECO:0000256" key="3">
    <source>
        <dbReference type="ARBA" id="ARBA00022598"/>
    </source>
</evidence>
<keyword evidence="3 13" id="KW-0436">Ligase</keyword>
<dbReference type="GO" id="GO:0008795">
    <property type="term" value="F:NAD+ synthase activity"/>
    <property type="evidence" value="ECO:0007669"/>
    <property type="project" value="UniProtKB-UniRule"/>
</dbReference>
<evidence type="ECO:0000256" key="4">
    <source>
        <dbReference type="ARBA" id="ARBA00022723"/>
    </source>
</evidence>
<evidence type="ECO:0000256" key="6">
    <source>
        <dbReference type="ARBA" id="ARBA00022840"/>
    </source>
</evidence>
<dbReference type="RefSeq" id="WP_027692833.1">
    <property type="nucleotide sequence ID" value="NZ_CP010848.1"/>
</dbReference>
<comment type="catalytic activity">
    <reaction evidence="9 13 15">
        <text>deamido-NAD(+) + NH4(+) + ATP = AMP + diphosphate + NAD(+) + H(+)</text>
        <dbReference type="Rhea" id="RHEA:21188"/>
        <dbReference type="ChEBI" id="CHEBI:15378"/>
        <dbReference type="ChEBI" id="CHEBI:28938"/>
        <dbReference type="ChEBI" id="CHEBI:30616"/>
        <dbReference type="ChEBI" id="CHEBI:33019"/>
        <dbReference type="ChEBI" id="CHEBI:57540"/>
        <dbReference type="ChEBI" id="CHEBI:58437"/>
        <dbReference type="ChEBI" id="CHEBI:456215"/>
        <dbReference type="EC" id="6.3.1.5"/>
    </reaction>
</comment>
<reference evidence="18 20" key="2">
    <citation type="submission" date="2018-02" db="EMBL/GenBank/DDBJ databases">
        <title>Bacteriophage NCPPB3778 and a type I-E CRISPR drive the evolution of the US Biological Select Agent, Rathayibacter toxicus.</title>
        <authorList>
            <person name="Davis E.W.II."/>
            <person name="Tabima J.F."/>
            <person name="Weisberg A.J."/>
            <person name="Lopes L.D."/>
            <person name="Wiseman M.S."/>
            <person name="Wiseman M.S."/>
            <person name="Pupko T."/>
            <person name="Belcher M.S."/>
            <person name="Sechler A.J."/>
            <person name="Tancos M.A."/>
            <person name="Schroeder B.K."/>
            <person name="Murray T.D."/>
            <person name="Luster D.G."/>
            <person name="Schneider W.L."/>
            <person name="Rogers E."/>
            <person name="Andreote F.D."/>
            <person name="Grunwald N.J."/>
            <person name="Putnam M.L."/>
            <person name="Chang J.H."/>
        </authorList>
    </citation>
    <scope>NUCLEOTIDE SEQUENCE [LARGE SCALE GENOMIC DNA]</scope>
    <source>
        <strain evidence="18 20">FH99</strain>
    </source>
</reference>
<dbReference type="GO" id="GO:0005524">
    <property type="term" value="F:ATP binding"/>
    <property type="evidence" value="ECO:0007669"/>
    <property type="project" value="UniProtKB-UniRule"/>
</dbReference>
<comment type="pathway">
    <text evidence="13">Cofactor biosynthesis; NAD(+) biosynthesis; NAD(+) from deamido-NAD(+) (ammonia route): step 1/1.</text>
</comment>
<evidence type="ECO:0000256" key="1">
    <source>
        <dbReference type="ARBA" id="ARBA00005859"/>
    </source>
</evidence>
<dbReference type="InterPro" id="IPR022310">
    <property type="entry name" value="NAD/GMP_synthase"/>
</dbReference>
<feature type="binding site" evidence="13">
    <location>
        <position position="52"/>
    </location>
    <ligand>
        <name>Mg(2+)</name>
        <dbReference type="ChEBI" id="CHEBI:18420"/>
    </ligand>
</feature>
<dbReference type="PANTHER" id="PTHR23090:SF7">
    <property type="entry name" value="NH(3)-DEPENDENT NAD(+) SYNTHETASE"/>
    <property type="match status" value="1"/>
</dbReference>
<reference evidence="17 19" key="1">
    <citation type="submission" date="2015-04" db="EMBL/GenBank/DDBJ databases">
        <title>Draft genome sequence of Rathayibacter toxicus strain FH-142 (AKA 70134 or CS 32), a Western Australian isolate.</title>
        <authorList>
            <consortium name="Consortium for Microbial Forensics and Genomics (microFORGE)"/>
            <person name="Knight B.M."/>
            <person name="Roberts D.P."/>
            <person name="Lin D."/>
            <person name="Hari K."/>
            <person name="Fletcher J."/>
            <person name="Melcher U."/>
            <person name="Blagden T."/>
            <person name="Luster D.G."/>
            <person name="Sechler A.J."/>
            <person name="Schneider W.L."/>
            <person name="Winegar R.A."/>
        </authorList>
    </citation>
    <scope>NUCLEOTIDE SEQUENCE [LARGE SCALE GENOMIC DNA]</scope>
    <source>
        <strain evidence="17 19">FH142</strain>
    </source>
</reference>
<dbReference type="STRING" id="145458.APU90_05980"/>
<evidence type="ECO:0000256" key="7">
    <source>
        <dbReference type="ARBA" id="ARBA00022842"/>
    </source>
</evidence>
<dbReference type="GO" id="GO:0046872">
    <property type="term" value="F:metal ion binding"/>
    <property type="evidence" value="ECO:0007669"/>
    <property type="project" value="UniProtKB-KW"/>
</dbReference>
<dbReference type="OrthoDB" id="3266517at2"/>
<dbReference type="GO" id="GO:0003952">
    <property type="term" value="F:NAD+ synthase (glutamine-hydrolyzing) activity"/>
    <property type="evidence" value="ECO:0007669"/>
    <property type="project" value="InterPro"/>
</dbReference>
<keyword evidence="7 13" id="KW-0460">Magnesium</keyword>
<dbReference type="FunFam" id="3.40.50.620:FF:000015">
    <property type="entry name" value="NH(3)-dependent NAD(+) synthetase"/>
    <property type="match status" value="1"/>
</dbReference>
<sequence length="273" mass="29303">MRDIQRQIISDLHVSPSIDPATEIARRSGFLADYLRHTGAAGLVLGISGGQDSCLAGRLCQLAVEEVRASGGDASFTAVRLPYHVQADEEDAQLALAFVQPDRHVTFNIHQGVEGIATAFSDAVGQPPSDFVKGNVKARVRMVAQYAIAGQYAMLVVGTDHAAEAVTGFFTKFGDGGADVLPLTGLTKRQGRALLEHLGAPAQISHKAPTADLLDEDPGQTDEANLGLSYADLDTYLEGGHVAPEVAEAIEAKYRATEHKRRVPLSMFDTWWR</sequence>
<dbReference type="InterPro" id="IPR014729">
    <property type="entry name" value="Rossmann-like_a/b/a_fold"/>
</dbReference>
<dbReference type="EMBL" id="LBFI01000032">
    <property type="protein sequence ID" value="KKM45664.1"/>
    <property type="molecule type" value="Genomic_DNA"/>
</dbReference>
<dbReference type="HAMAP" id="MF_00193">
    <property type="entry name" value="NadE_ammonia_dep"/>
    <property type="match status" value="1"/>
</dbReference>
<evidence type="ECO:0000313" key="19">
    <source>
        <dbReference type="Proteomes" id="UP000052979"/>
    </source>
</evidence>
<feature type="binding site" description="in other chain" evidence="13">
    <location>
        <begin position="259"/>
        <end position="260"/>
    </location>
    <ligand>
        <name>deamido-NAD(+)</name>
        <dbReference type="ChEBI" id="CHEBI:58437"/>
        <note>ligand shared between two neighboring subunits</note>
    </ligand>
</feature>
<dbReference type="Gene3D" id="3.40.50.620">
    <property type="entry name" value="HUPs"/>
    <property type="match status" value="1"/>
</dbReference>
<evidence type="ECO:0000256" key="15">
    <source>
        <dbReference type="RuleBase" id="RU003812"/>
    </source>
</evidence>
<dbReference type="KEGG" id="rtx:TI83_00500"/>
<evidence type="ECO:0000256" key="14">
    <source>
        <dbReference type="RuleBase" id="RU003811"/>
    </source>
</evidence>
<dbReference type="Proteomes" id="UP000237966">
    <property type="component" value="Unassembled WGS sequence"/>
</dbReference>
<dbReference type="PANTHER" id="PTHR23090">
    <property type="entry name" value="NH 3 /GLUTAMINE-DEPENDENT NAD + SYNTHETASE"/>
    <property type="match status" value="1"/>
</dbReference>
<feature type="domain" description="NAD/GMP synthase" evidence="16">
    <location>
        <begin position="24"/>
        <end position="264"/>
    </location>
</feature>
<dbReference type="GO" id="GO:0005737">
    <property type="term" value="C:cytoplasm"/>
    <property type="evidence" value="ECO:0007669"/>
    <property type="project" value="InterPro"/>
</dbReference>
<dbReference type="GeneID" id="93666132"/>
<keyword evidence="5 13" id="KW-0547">Nucleotide-binding</keyword>
<proteinExistence type="inferred from homology"/>
<dbReference type="UniPathway" id="UPA00253">
    <property type="reaction ID" value="UER00333"/>
</dbReference>
<feature type="binding site" evidence="13">
    <location>
        <position position="210"/>
    </location>
    <ligand>
        <name>ATP</name>
        <dbReference type="ChEBI" id="CHEBI:30616"/>
    </ligand>
</feature>
<comment type="subunit">
    <text evidence="2 13">Homodimer.</text>
</comment>
<dbReference type="Pfam" id="PF02540">
    <property type="entry name" value="NAD_synthase"/>
    <property type="match status" value="1"/>
</dbReference>
<dbReference type="PATRIC" id="fig|145458.7.peg.118"/>
<feature type="binding site" description="in other chain" evidence="13">
    <location>
        <position position="172"/>
    </location>
    <ligand>
        <name>deamido-NAD(+)</name>
        <dbReference type="ChEBI" id="CHEBI:58437"/>
        <note>ligand shared between two neighboring subunits</note>
    </ligand>
</feature>
<dbReference type="EC" id="6.3.1.5" evidence="11 13"/>
<dbReference type="Proteomes" id="UP000052979">
    <property type="component" value="Unassembled WGS sequence"/>
</dbReference>
<evidence type="ECO:0000313" key="17">
    <source>
        <dbReference type="EMBL" id="KKM45664.1"/>
    </source>
</evidence>
<dbReference type="KEGG" id="rtc:APU90_05980"/>
<evidence type="ECO:0000256" key="11">
    <source>
        <dbReference type="ARBA" id="ARBA00066987"/>
    </source>
</evidence>
<evidence type="ECO:0000313" key="18">
    <source>
        <dbReference type="EMBL" id="PPI17110.1"/>
    </source>
</evidence>
<keyword evidence="19" id="KW-1185">Reference proteome</keyword>
<dbReference type="EMBL" id="PSWU01000001">
    <property type="protein sequence ID" value="PPI17110.1"/>
    <property type="molecule type" value="Genomic_DNA"/>
</dbReference>
<feature type="binding site" evidence="13">
    <location>
        <position position="159"/>
    </location>
    <ligand>
        <name>ATP</name>
        <dbReference type="ChEBI" id="CHEBI:30616"/>
    </ligand>
</feature>
<organism evidence="17 19">
    <name type="scientific">Rathayibacter toxicus</name>
    <dbReference type="NCBI Taxonomy" id="145458"/>
    <lineage>
        <taxon>Bacteria</taxon>
        <taxon>Bacillati</taxon>
        <taxon>Actinomycetota</taxon>
        <taxon>Actinomycetes</taxon>
        <taxon>Micrococcales</taxon>
        <taxon>Microbacteriaceae</taxon>
        <taxon>Rathayibacter</taxon>
    </lineage>
</organism>
<dbReference type="GO" id="GO:0009435">
    <property type="term" value="P:NAD+ biosynthetic process"/>
    <property type="evidence" value="ECO:0007669"/>
    <property type="project" value="UniProtKB-UniRule"/>
</dbReference>
<feature type="binding site" evidence="13">
    <location>
        <position position="164"/>
    </location>
    <ligand>
        <name>Mg(2+)</name>
        <dbReference type="ChEBI" id="CHEBI:18420"/>
    </ligand>
</feature>
<feature type="binding site" evidence="13">
    <location>
        <begin position="46"/>
        <end position="53"/>
    </location>
    <ligand>
        <name>ATP</name>
        <dbReference type="ChEBI" id="CHEBI:30616"/>
    </ligand>
</feature>
<dbReference type="InterPro" id="IPR022926">
    <property type="entry name" value="NH(3)-dep_NAD(+)_synth"/>
</dbReference>